<sequence>MKLRTLATVAVGAVAFAFGAGPQGDFGFATVQAQAEGVRAEVGKYLKDASALIKAGKYKDALAKVHDAEGVANRNGTENYAIEGMRVAAASGAGDADSMVKGLEAMKASGKLPAANQLPMMESIAGTYLRNGNAAKALEWSNKYFQAGGTSATVKTIQTQAQLKSGDMGAVMKDTMAEITAEEKAGRTPSQDKLNLLMYAASKKGDSGTEALATEKLLNYYPRKELWAQVLGTLPTKKTFSDRFSLDVYRLKLATGNMKEANDYMEMAQLAMQAGVPDEAKQVVDKGFSANLLGQGSEGARHKRLQDLITKRVAEAKAAQSAAEKDAQEAKDGNALVPLGLGFAFRGDAAKGAKLIEQAIAKDSLKRPEDAKLYQGIALFMAGDTAKAQSVWRSVKGTDGSAELARLWVIHARAGK</sequence>
<name>A0ABU3P9D6_9BURK</name>
<reference evidence="2" key="1">
    <citation type="submission" date="2023-09" db="EMBL/GenBank/DDBJ databases">
        <title>Paucibacter sp. APW11 Genome sequencing and assembly.</title>
        <authorList>
            <person name="Kim I."/>
        </authorList>
    </citation>
    <scope>NUCLEOTIDE SEQUENCE</scope>
    <source>
        <strain evidence="2">APW11</strain>
    </source>
</reference>
<proteinExistence type="predicted"/>
<dbReference type="Proteomes" id="UP001246372">
    <property type="component" value="Unassembled WGS sequence"/>
</dbReference>
<evidence type="ECO:0000313" key="2">
    <source>
        <dbReference type="EMBL" id="MDT8999189.1"/>
    </source>
</evidence>
<feature type="signal peptide" evidence="1">
    <location>
        <begin position="1"/>
        <end position="20"/>
    </location>
</feature>
<comment type="caution">
    <text evidence="2">The sequence shown here is derived from an EMBL/GenBank/DDBJ whole genome shotgun (WGS) entry which is preliminary data.</text>
</comment>
<evidence type="ECO:0000313" key="3">
    <source>
        <dbReference type="Proteomes" id="UP001246372"/>
    </source>
</evidence>
<dbReference type="EMBL" id="JAVXZY010000002">
    <property type="protein sequence ID" value="MDT8999189.1"/>
    <property type="molecule type" value="Genomic_DNA"/>
</dbReference>
<gene>
    <name evidence="2" type="ORF">RQP53_07905</name>
</gene>
<keyword evidence="1" id="KW-0732">Signal</keyword>
<protein>
    <recommendedName>
        <fullName evidence="4">Tetratricopeptide repeat protein</fullName>
    </recommendedName>
</protein>
<accession>A0ABU3P9D6</accession>
<dbReference type="RefSeq" id="WP_315649679.1">
    <property type="nucleotide sequence ID" value="NZ_JAVXZY010000002.1"/>
</dbReference>
<feature type="chain" id="PRO_5047415556" description="Tetratricopeptide repeat protein" evidence="1">
    <location>
        <begin position="21"/>
        <end position="416"/>
    </location>
</feature>
<keyword evidence="3" id="KW-1185">Reference proteome</keyword>
<evidence type="ECO:0008006" key="4">
    <source>
        <dbReference type="Google" id="ProtNLM"/>
    </source>
</evidence>
<organism evidence="2 3">
    <name type="scientific">Roseateles aquae</name>
    <dbReference type="NCBI Taxonomy" id="3077235"/>
    <lineage>
        <taxon>Bacteria</taxon>
        <taxon>Pseudomonadati</taxon>
        <taxon>Pseudomonadota</taxon>
        <taxon>Betaproteobacteria</taxon>
        <taxon>Burkholderiales</taxon>
        <taxon>Sphaerotilaceae</taxon>
        <taxon>Roseateles</taxon>
    </lineage>
</organism>
<evidence type="ECO:0000256" key="1">
    <source>
        <dbReference type="SAM" id="SignalP"/>
    </source>
</evidence>